<evidence type="ECO:0000313" key="11">
    <source>
        <dbReference type="Proteomes" id="UP001295423"/>
    </source>
</evidence>
<dbReference type="AlphaFoldDB" id="A0AAD2CJX8"/>
<evidence type="ECO:0000259" key="9">
    <source>
        <dbReference type="PROSITE" id="PS50125"/>
    </source>
</evidence>
<reference evidence="10" key="1">
    <citation type="submission" date="2023-08" db="EMBL/GenBank/DDBJ databases">
        <authorList>
            <person name="Audoor S."/>
            <person name="Bilcke G."/>
        </authorList>
    </citation>
    <scope>NUCLEOTIDE SEQUENCE</scope>
</reference>
<dbReference type="InterPro" id="IPR050401">
    <property type="entry name" value="Cyclic_nucleotide_synthase"/>
</dbReference>
<dbReference type="GO" id="GO:0005886">
    <property type="term" value="C:plasma membrane"/>
    <property type="evidence" value="ECO:0007669"/>
    <property type="project" value="TreeGrafter"/>
</dbReference>
<dbReference type="InterPro" id="IPR001054">
    <property type="entry name" value="A/G_cyclase"/>
</dbReference>
<comment type="subcellular location">
    <subcellularLocation>
        <location evidence="1">Membrane</location>
    </subcellularLocation>
</comment>
<dbReference type="Pfam" id="PF00211">
    <property type="entry name" value="Guanylate_cyc"/>
    <property type="match status" value="1"/>
</dbReference>
<feature type="transmembrane region" description="Helical" evidence="8">
    <location>
        <begin position="58"/>
        <end position="79"/>
    </location>
</feature>
<dbReference type="GO" id="GO:0004383">
    <property type="term" value="F:guanylate cyclase activity"/>
    <property type="evidence" value="ECO:0007669"/>
    <property type="project" value="TreeGrafter"/>
</dbReference>
<evidence type="ECO:0000256" key="1">
    <source>
        <dbReference type="ARBA" id="ARBA00004370"/>
    </source>
</evidence>
<name>A0AAD2CJX8_9STRA</name>
<dbReference type="SUPFAM" id="SSF55073">
    <property type="entry name" value="Nucleotide cyclase"/>
    <property type="match status" value="1"/>
</dbReference>
<dbReference type="GO" id="GO:0004016">
    <property type="term" value="F:adenylate cyclase activity"/>
    <property type="evidence" value="ECO:0007669"/>
    <property type="project" value="TreeGrafter"/>
</dbReference>
<evidence type="ECO:0000256" key="8">
    <source>
        <dbReference type="SAM" id="Phobius"/>
    </source>
</evidence>
<proteinExistence type="predicted"/>
<keyword evidence="11" id="KW-1185">Reference proteome</keyword>
<evidence type="ECO:0000256" key="3">
    <source>
        <dbReference type="ARBA" id="ARBA00022741"/>
    </source>
</evidence>
<evidence type="ECO:0000313" key="10">
    <source>
        <dbReference type="EMBL" id="CAJ1936433.1"/>
    </source>
</evidence>
<keyword evidence="3" id="KW-0547">Nucleotide-binding</keyword>
<organism evidence="10 11">
    <name type="scientific">Cylindrotheca closterium</name>
    <dbReference type="NCBI Taxonomy" id="2856"/>
    <lineage>
        <taxon>Eukaryota</taxon>
        <taxon>Sar</taxon>
        <taxon>Stramenopiles</taxon>
        <taxon>Ochrophyta</taxon>
        <taxon>Bacillariophyta</taxon>
        <taxon>Bacillariophyceae</taxon>
        <taxon>Bacillariophycidae</taxon>
        <taxon>Bacillariales</taxon>
        <taxon>Bacillariaceae</taxon>
        <taxon>Cylindrotheca</taxon>
    </lineage>
</organism>
<dbReference type="Proteomes" id="UP001295423">
    <property type="component" value="Unassembled WGS sequence"/>
</dbReference>
<feature type="transmembrane region" description="Helical" evidence="8">
    <location>
        <begin position="437"/>
        <end position="460"/>
    </location>
</feature>
<feature type="region of interest" description="Disordered" evidence="7">
    <location>
        <begin position="523"/>
        <end position="568"/>
    </location>
</feature>
<evidence type="ECO:0000256" key="4">
    <source>
        <dbReference type="ARBA" id="ARBA00022989"/>
    </source>
</evidence>
<gene>
    <name evidence="10" type="ORF">CYCCA115_LOCUS5189</name>
</gene>
<evidence type="ECO:0000256" key="7">
    <source>
        <dbReference type="SAM" id="MobiDB-lite"/>
    </source>
</evidence>
<evidence type="ECO:0000256" key="2">
    <source>
        <dbReference type="ARBA" id="ARBA00022692"/>
    </source>
</evidence>
<protein>
    <recommendedName>
        <fullName evidence="9">Guanylate cyclase domain-containing protein</fullName>
    </recommendedName>
</protein>
<dbReference type="Gene3D" id="3.30.70.1230">
    <property type="entry name" value="Nucleotide cyclase"/>
    <property type="match status" value="1"/>
</dbReference>
<dbReference type="PANTHER" id="PTHR11920">
    <property type="entry name" value="GUANYLYL CYCLASE"/>
    <property type="match status" value="1"/>
</dbReference>
<keyword evidence="4 8" id="KW-1133">Transmembrane helix</keyword>
<dbReference type="EMBL" id="CAKOGP040000557">
    <property type="protein sequence ID" value="CAJ1936433.1"/>
    <property type="molecule type" value="Genomic_DNA"/>
</dbReference>
<dbReference type="GO" id="GO:0001653">
    <property type="term" value="F:peptide receptor activity"/>
    <property type="evidence" value="ECO:0007669"/>
    <property type="project" value="TreeGrafter"/>
</dbReference>
<keyword evidence="6" id="KW-0456">Lyase</keyword>
<dbReference type="InterPro" id="IPR029787">
    <property type="entry name" value="Nucleotide_cyclase"/>
</dbReference>
<feature type="domain" description="Guanylate cyclase" evidence="9">
    <location>
        <begin position="579"/>
        <end position="711"/>
    </location>
</feature>
<evidence type="ECO:0000256" key="6">
    <source>
        <dbReference type="ARBA" id="ARBA00023239"/>
    </source>
</evidence>
<dbReference type="GO" id="GO:0035556">
    <property type="term" value="P:intracellular signal transduction"/>
    <property type="evidence" value="ECO:0007669"/>
    <property type="project" value="InterPro"/>
</dbReference>
<evidence type="ECO:0000256" key="5">
    <source>
        <dbReference type="ARBA" id="ARBA00023136"/>
    </source>
</evidence>
<dbReference type="PANTHER" id="PTHR11920:SF335">
    <property type="entry name" value="GUANYLATE CYCLASE"/>
    <property type="match status" value="1"/>
</dbReference>
<keyword evidence="2 8" id="KW-0812">Transmembrane</keyword>
<accession>A0AAD2CJX8</accession>
<keyword evidence="5 8" id="KW-0472">Membrane</keyword>
<sequence>MSSHQGDAGPLAGITMEDYDSASEYPDSEGNLDAASVHTAKSVKKEEYHGAGRDNRHVWLSMIVVLLMIGATTGVVLGFTNKFLIDEETTEFENGFRQHVSAIAEGTNFHAKSMIGYMESMAETITSYSAASSAQWPLVTVPDFVRRGQRTIDEARLDMVAFSPIVDAKHLGNWSGFVASKSVGSLYEDESKEANDFPNTDIYNFGNDDIFAGATSYVPFWMSSPMPYNVSVVNLNLLSKETYNKAFQSMKLSEQTVVSELFTPYKNEDMFILKEHVFPPSHFDGKVVENDFGIPLNTDGNTEEADGEEVIDQIPHSVIMTPVFDNFDLDRRSMVGVVYAIIPWDKFFSNLVPDEVKRIVAVLKDTCGNRYSFVINGNNTATYIGEGDVEGTNNAYISETIDFGQVFEADGTECVYSLAIYPSENFEALFYADARKLFMSFFAVVFIFLGVGFLLFFWFVERRQRKVVGVAQRTTAIVSSLFPDNVRDRIMQQAEKQANEEAKGKVLVVSEDGANENLAQLLESGKNEEVSESPRSSNGSSKRGRLVGGGRTPRAGGKKRVANGSTDGAPIADRYPHCTVFFADIVGFTSWSSDRDPVHVFLLLETLYGEADKIANRMGVFKVETIGDCYVAVTGLPKPRFDHAVALARFSQKFLLKSRQVFLDLEDTLGTSKLDVRIGLHSGPVTAGVLRGEKARFQLFGDTVNTAARMESNSETGRIHCSKTTADLLVEGGKQLWLTERADKIVAKGKGEMTTYFIEVPFGVPSSD</sequence>
<dbReference type="GO" id="GO:0000166">
    <property type="term" value="F:nucleotide binding"/>
    <property type="evidence" value="ECO:0007669"/>
    <property type="project" value="UniProtKB-KW"/>
</dbReference>
<comment type="caution">
    <text evidence="10">The sequence shown here is derived from an EMBL/GenBank/DDBJ whole genome shotgun (WGS) entry which is preliminary data.</text>
</comment>
<dbReference type="SMART" id="SM00044">
    <property type="entry name" value="CYCc"/>
    <property type="match status" value="1"/>
</dbReference>
<dbReference type="CDD" id="cd07302">
    <property type="entry name" value="CHD"/>
    <property type="match status" value="1"/>
</dbReference>
<dbReference type="PROSITE" id="PS50125">
    <property type="entry name" value="GUANYLATE_CYCLASE_2"/>
    <property type="match status" value="1"/>
</dbReference>
<dbReference type="GO" id="GO:0007168">
    <property type="term" value="P:receptor guanylyl cyclase signaling pathway"/>
    <property type="evidence" value="ECO:0007669"/>
    <property type="project" value="TreeGrafter"/>
</dbReference>